<dbReference type="CDD" id="cd17323">
    <property type="entry name" value="MFS_Tpo1_MDR_like"/>
    <property type="match status" value="1"/>
</dbReference>
<feature type="transmembrane region" description="Helical" evidence="7">
    <location>
        <begin position="324"/>
        <end position="349"/>
    </location>
</feature>
<name>A0AAN6MS68_9PEZI</name>
<sequence length="538" mass="58123">MVDASSSQAALAEKPKRSDLDLEKGTYEPNSDFDTATIVPESEPPTRDGPAGEKGTAAGRSSVEGATEDEDRDPNIVTWDGPDDPTNPMNWTMRKKWSNIAVLSILTIITPLGSSMFAPGIPRILAEFHETSSVTATFILSVYILGFAFGPLLVAPMSELYGRSLLYNIGNVLFTIFSVCTALSKNIGMMMAFRFLMGVAGCVPITIGSGSIADMMPVEMRGRAMAAWALGPLLGPCIGPVAGGYLIRAAGWRWVYWLIAILAGVISVFTFFTLKESYAPIILERKAARLRKETGNQELRSALAKSAASPAEAFKAAIVRPIRLLVFAPIITSMSFYVAVTYGILYLLFSTFSLVFPRHYGFGEGESGLVFIPSAIGMALGIGVFGTLSDKLVTRNLNSGAVHRPEIRLTPYFTLPAGLALPVGLFIYGWTIQYHVHWIVPMLGVVIFAFGLMGVMMCVQNYLLDVYPSAAASVTAAMTVLRSLAGALLPLCAIDMYNALDMGWGNSLLAFISLGLIPIPLLFYLFGARLVRKFAIEL</sequence>
<evidence type="ECO:0000256" key="7">
    <source>
        <dbReference type="SAM" id="Phobius"/>
    </source>
</evidence>
<evidence type="ECO:0000256" key="5">
    <source>
        <dbReference type="ARBA" id="ARBA00023136"/>
    </source>
</evidence>
<feature type="transmembrane region" description="Helical" evidence="7">
    <location>
        <begin position="190"/>
        <end position="213"/>
    </location>
</feature>
<dbReference type="InterPro" id="IPR036259">
    <property type="entry name" value="MFS_trans_sf"/>
</dbReference>
<feature type="transmembrane region" description="Helical" evidence="7">
    <location>
        <begin position="165"/>
        <end position="184"/>
    </location>
</feature>
<dbReference type="GO" id="GO:0022857">
    <property type="term" value="F:transmembrane transporter activity"/>
    <property type="evidence" value="ECO:0007669"/>
    <property type="project" value="InterPro"/>
</dbReference>
<dbReference type="InterPro" id="IPR011701">
    <property type="entry name" value="MFS"/>
</dbReference>
<evidence type="ECO:0000256" key="3">
    <source>
        <dbReference type="ARBA" id="ARBA00022692"/>
    </source>
</evidence>
<comment type="subcellular location">
    <subcellularLocation>
        <location evidence="1">Membrane</location>
        <topology evidence="1">Multi-pass membrane protein</topology>
    </subcellularLocation>
</comment>
<evidence type="ECO:0000256" key="2">
    <source>
        <dbReference type="ARBA" id="ARBA00008335"/>
    </source>
</evidence>
<dbReference type="SUPFAM" id="SSF103473">
    <property type="entry name" value="MFS general substrate transporter"/>
    <property type="match status" value="1"/>
</dbReference>
<evidence type="ECO:0000259" key="8">
    <source>
        <dbReference type="PROSITE" id="PS50850"/>
    </source>
</evidence>
<feature type="domain" description="Major facilitator superfamily (MFS) profile" evidence="8">
    <location>
        <begin position="99"/>
        <end position="532"/>
    </location>
</feature>
<feature type="transmembrane region" description="Helical" evidence="7">
    <location>
        <begin position="436"/>
        <end position="459"/>
    </location>
</feature>
<feature type="transmembrane region" description="Helical" evidence="7">
    <location>
        <begin position="254"/>
        <end position="274"/>
    </location>
</feature>
<dbReference type="PROSITE" id="PS50850">
    <property type="entry name" value="MFS"/>
    <property type="match status" value="1"/>
</dbReference>
<proteinExistence type="inferred from homology"/>
<dbReference type="Pfam" id="PF07690">
    <property type="entry name" value="MFS_1"/>
    <property type="match status" value="1"/>
</dbReference>
<keyword evidence="3 7" id="KW-0812">Transmembrane</keyword>
<dbReference type="Gene3D" id="1.20.1250.20">
    <property type="entry name" value="MFS general substrate transporter like domains"/>
    <property type="match status" value="1"/>
</dbReference>
<gene>
    <name evidence="9" type="ORF">C8A05DRAFT_30083</name>
</gene>
<dbReference type="Proteomes" id="UP001303889">
    <property type="component" value="Unassembled WGS sequence"/>
</dbReference>
<evidence type="ECO:0000256" key="1">
    <source>
        <dbReference type="ARBA" id="ARBA00004141"/>
    </source>
</evidence>
<evidence type="ECO:0000256" key="6">
    <source>
        <dbReference type="SAM" id="MobiDB-lite"/>
    </source>
</evidence>
<evidence type="ECO:0000313" key="9">
    <source>
        <dbReference type="EMBL" id="KAK3906082.1"/>
    </source>
</evidence>
<reference evidence="9" key="1">
    <citation type="journal article" date="2023" name="Mol. Phylogenet. Evol.">
        <title>Genome-scale phylogeny and comparative genomics of the fungal order Sordariales.</title>
        <authorList>
            <person name="Hensen N."/>
            <person name="Bonometti L."/>
            <person name="Westerberg I."/>
            <person name="Brannstrom I.O."/>
            <person name="Guillou S."/>
            <person name="Cros-Aarteil S."/>
            <person name="Calhoun S."/>
            <person name="Haridas S."/>
            <person name="Kuo A."/>
            <person name="Mondo S."/>
            <person name="Pangilinan J."/>
            <person name="Riley R."/>
            <person name="LaButti K."/>
            <person name="Andreopoulos B."/>
            <person name="Lipzen A."/>
            <person name="Chen C."/>
            <person name="Yan M."/>
            <person name="Daum C."/>
            <person name="Ng V."/>
            <person name="Clum A."/>
            <person name="Steindorff A."/>
            <person name="Ohm R.A."/>
            <person name="Martin F."/>
            <person name="Silar P."/>
            <person name="Natvig D.O."/>
            <person name="Lalanne C."/>
            <person name="Gautier V."/>
            <person name="Ament-Velasquez S.L."/>
            <person name="Kruys A."/>
            <person name="Hutchinson M.I."/>
            <person name="Powell A.J."/>
            <person name="Barry K."/>
            <person name="Miller A.N."/>
            <person name="Grigoriev I.V."/>
            <person name="Debuchy R."/>
            <person name="Gladieux P."/>
            <person name="Hiltunen Thoren M."/>
            <person name="Johannesson H."/>
        </authorList>
    </citation>
    <scope>NUCLEOTIDE SEQUENCE</scope>
    <source>
        <strain evidence="9">CBS 103.79</strain>
    </source>
</reference>
<comment type="similarity">
    <text evidence="2">Belongs to the major facilitator superfamily.</text>
</comment>
<keyword evidence="10" id="KW-1185">Reference proteome</keyword>
<feature type="transmembrane region" description="Helical" evidence="7">
    <location>
        <begin position="466"/>
        <end position="488"/>
    </location>
</feature>
<dbReference type="AlphaFoldDB" id="A0AAN6MS68"/>
<feature type="transmembrane region" description="Helical" evidence="7">
    <location>
        <begin position="225"/>
        <end position="248"/>
    </location>
</feature>
<organism evidence="9 10">
    <name type="scientific">Staphylotrichum tortipilum</name>
    <dbReference type="NCBI Taxonomy" id="2831512"/>
    <lineage>
        <taxon>Eukaryota</taxon>
        <taxon>Fungi</taxon>
        <taxon>Dikarya</taxon>
        <taxon>Ascomycota</taxon>
        <taxon>Pezizomycotina</taxon>
        <taxon>Sordariomycetes</taxon>
        <taxon>Sordariomycetidae</taxon>
        <taxon>Sordariales</taxon>
        <taxon>Chaetomiaceae</taxon>
        <taxon>Staphylotrichum</taxon>
    </lineage>
</organism>
<feature type="region of interest" description="Disordered" evidence="6">
    <location>
        <begin position="1"/>
        <end position="88"/>
    </location>
</feature>
<dbReference type="InterPro" id="IPR020846">
    <property type="entry name" value="MFS_dom"/>
</dbReference>
<comment type="caution">
    <text evidence="9">The sequence shown here is derived from an EMBL/GenBank/DDBJ whole genome shotgun (WGS) entry which is preliminary data.</text>
</comment>
<dbReference type="PANTHER" id="PTHR23502:SF68">
    <property type="entry name" value="MULTIDRUG TRANSPORTER, PUTATIVE (AFU_ORTHOLOGUE AFUA_3G01120)-RELATED"/>
    <property type="match status" value="1"/>
</dbReference>
<feature type="transmembrane region" description="Helical" evidence="7">
    <location>
        <begin position="508"/>
        <end position="526"/>
    </location>
</feature>
<feature type="transmembrane region" description="Helical" evidence="7">
    <location>
        <begin position="409"/>
        <end position="430"/>
    </location>
</feature>
<keyword evidence="5 7" id="KW-0472">Membrane</keyword>
<evidence type="ECO:0000313" key="10">
    <source>
        <dbReference type="Proteomes" id="UP001303889"/>
    </source>
</evidence>
<feature type="compositionally biased region" description="Basic and acidic residues" evidence="6">
    <location>
        <begin position="13"/>
        <end position="26"/>
    </location>
</feature>
<dbReference type="GO" id="GO:0016020">
    <property type="term" value="C:membrane"/>
    <property type="evidence" value="ECO:0007669"/>
    <property type="project" value="UniProtKB-SubCell"/>
</dbReference>
<reference evidence="9" key="2">
    <citation type="submission" date="2023-05" db="EMBL/GenBank/DDBJ databases">
        <authorList>
            <consortium name="Lawrence Berkeley National Laboratory"/>
            <person name="Steindorff A."/>
            <person name="Hensen N."/>
            <person name="Bonometti L."/>
            <person name="Westerberg I."/>
            <person name="Brannstrom I.O."/>
            <person name="Guillou S."/>
            <person name="Cros-Aarteil S."/>
            <person name="Calhoun S."/>
            <person name="Haridas S."/>
            <person name="Kuo A."/>
            <person name="Mondo S."/>
            <person name="Pangilinan J."/>
            <person name="Riley R."/>
            <person name="Labutti K."/>
            <person name="Andreopoulos B."/>
            <person name="Lipzen A."/>
            <person name="Chen C."/>
            <person name="Yanf M."/>
            <person name="Daum C."/>
            <person name="Ng V."/>
            <person name="Clum A."/>
            <person name="Ohm R."/>
            <person name="Martin F."/>
            <person name="Silar P."/>
            <person name="Natvig D."/>
            <person name="Lalanne C."/>
            <person name="Gautier V."/>
            <person name="Ament-Velasquez S.L."/>
            <person name="Kruys A."/>
            <person name="Hutchinson M.I."/>
            <person name="Powell A.J."/>
            <person name="Barry K."/>
            <person name="Miller A.N."/>
            <person name="Grigoriev I.V."/>
            <person name="Debuchy R."/>
            <person name="Gladieux P."/>
            <person name="Thoren M.H."/>
            <person name="Johannesson H."/>
        </authorList>
    </citation>
    <scope>NUCLEOTIDE SEQUENCE</scope>
    <source>
        <strain evidence="9">CBS 103.79</strain>
    </source>
</reference>
<feature type="transmembrane region" description="Helical" evidence="7">
    <location>
        <begin position="133"/>
        <end position="153"/>
    </location>
</feature>
<protein>
    <submittedName>
        <fullName evidence="9">General substrate transporter</fullName>
    </submittedName>
</protein>
<feature type="transmembrane region" description="Helical" evidence="7">
    <location>
        <begin position="369"/>
        <end position="388"/>
    </location>
</feature>
<feature type="transmembrane region" description="Helical" evidence="7">
    <location>
        <begin position="100"/>
        <end position="121"/>
    </location>
</feature>
<dbReference type="PANTHER" id="PTHR23502">
    <property type="entry name" value="MAJOR FACILITATOR SUPERFAMILY"/>
    <property type="match status" value="1"/>
</dbReference>
<keyword evidence="4 7" id="KW-1133">Transmembrane helix</keyword>
<accession>A0AAN6MS68</accession>
<dbReference type="FunFam" id="1.20.1250.20:FF:000011">
    <property type="entry name" value="MFS multidrug transporter, putative"/>
    <property type="match status" value="1"/>
</dbReference>
<evidence type="ECO:0000256" key="4">
    <source>
        <dbReference type="ARBA" id="ARBA00022989"/>
    </source>
</evidence>
<dbReference type="EMBL" id="MU855337">
    <property type="protein sequence ID" value="KAK3906082.1"/>
    <property type="molecule type" value="Genomic_DNA"/>
</dbReference>